<evidence type="ECO:0000256" key="4">
    <source>
        <dbReference type="ARBA" id="ARBA00038314"/>
    </source>
</evidence>
<dbReference type="PANTHER" id="PTHR35897">
    <property type="entry name" value="METHYLTRANSFERASE AUSD"/>
    <property type="match status" value="1"/>
</dbReference>
<dbReference type="InterPro" id="IPR029063">
    <property type="entry name" value="SAM-dependent_MTases_sf"/>
</dbReference>
<dbReference type="EMBL" id="PGCI01000198">
    <property type="protein sequence ID" value="PLW34404.1"/>
    <property type="molecule type" value="Genomic_DNA"/>
</dbReference>
<evidence type="ECO:0000313" key="6">
    <source>
        <dbReference type="EMBL" id="PLW34404.1"/>
    </source>
</evidence>
<dbReference type="GO" id="GO:0016740">
    <property type="term" value="F:transferase activity"/>
    <property type="evidence" value="ECO:0007669"/>
    <property type="project" value="UniProtKB-KW"/>
</dbReference>
<sequence>MSENAQTREKSSSSVDMGQFGPAMAQMPTSEEKIEAPYPLDDAHMSEQLDFYKAATGIQDPEKLKAQIYEIRTEGCKAFPFPCVLFRHPFYQNVRNEIENKTATRKIFIDIGAGMGTDLRQIIYHGWNRNDVLAVEIAPEWKPLGYKLFRDSDRPIPYFIGNVLESKVLDTTTSAQGDVNQVDLHSLEDLNPLKGTARFITLNQLFHFFDEEGQRQLAKRCALLLSNDAGSTIFGMQVGGVQKGVESYHKTFVHSPQVARPYTVSTGPLLESEEDNEMT</sequence>
<protein>
    <recommendedName>
        <fullName evidence="8">Methyltransferase type 11 domain-containing protein</fullName>
    </recommendedName>
</protein>
<comment type="pathway">
    <text evidence="1">Secondary metabolite biosynthesis.</text>
</comment>
<keyword evidence="2" id="KW-0808">Transferase</keyword>
<dbReference type="PANTHER" id="PTHR35897:SF1">
    <property type="entry name" value="METHYLTRANSFERASE AUSD"/>
    <property type="match status" value="1"/>
</dbReference>
<reference evidence="6 7" key="1">
    <citation type="submission" date="2017-11" db="EMBL/GenBank/DDBJ databases">
        <title>De novo assembly and phasing of dikaryotic genomes from two isolates of Puccinia coronata f. sp. avenae, the causal agent of oat crown rust.</title>
        <authorList>
            <person name="Miller M.E."/>
            <person name="Zhang Y."/>
            <person name="Omidvar V."/>
            <person name="Sperschneider J."/>
            <person name="Schwessinger B."/>
            <person name="Raley C."/>
            <person name="Palmer J.M."/>
            <person name="Garnica D."/>
            <person name="Upadhyaya N."/>
            <person name="Rathjen J."/>
            <person name="Taylor J.M."/>
            <person name="Park R.F."/>
            <person name="Dodds P.N."/>
            <person name="Hirsch C.D."/>
            <person name="Kianian S.F."/>
            <person name="Figueroa M."/>
        </authorList>
    </citation>
    <scope>NUCLEOTIDE SEQUENCE [LARGE SCALE GENOMIC DNA]</scope>
    <source>
        <strain evidence="6">12SD80</strain>
    </source>
</reference>
<dbReference type="InterPro" id="IPR051654">
    <property type="entry name" value="Meroterpenoid_MTases"/>
</dbReference>
<organism evidence="6 7">
    <name type="scientific">Puccinia coronata f. sp. avenae</name>
    <dbReference type="NCBI Taxonomy" id="200324"/>
    <lineage>
        <taxon>Eukaryota</taxon>
        <taxon>Fungi</taxon>
        <taxon>Dikarya</taxon>
        <taxon>Basidiomycota</taxon>
        <taxon>Pucciniomycotina</taxon>
        <taxon>Pucciniomycetes</taxon>
        <taxon>Pucciniales</taxon>
        <taxon>Pucciniaceae</taxon>
        <taxon>Puccinia</taxon>
    </lineage>
</organism>
<keyword evidence="3" id="KW-0949">S-adenosyl-L-methionine</keyword>
<proteinExistence type="inferred from homology"/>
<evidence type="ECO:0000256" key="2">
    <source>
        <dbReference type="ARBA" id="ARBA00022679"/>
    </source>
</evidence>
<gene>
    <name evidence="6" type="ORF">PCASD_14310</name>
</gene>
<feature type="compositionally biased region" description="Basic and acidic residues" evidence="5">
    <location>
        <begin position="1"/>
        <end position="11"/>
    </location>
</feature>
<dbReference type="Proteomes" id="UP000235392">
    <property type="component" value="Unassembled WGS sequence"/>
</dbReference>
<name>A0A2N5U9I4_9BASI</name>
<accession>A0A2N5U9I4</accession>
<evidence type="ECO:0000256" key="5">
    <source>
        <dbReference type="SAM" id="MobiDB-lite"/>
    </source>
</evidence>
<evidence type="ECO:0000256" key="1">
    <source>
        <dbReference type="ARBA" id="ARBA00005179"/>
    </source>
</evidence>
<dbReference type="Gene3D" id="3.40.50.150">
    <property type="entry name" value="Vaccinia Virus protein VP39"/>
    <property type="match status" value="1"/>
</dbReference>
<evidence type="ECO:0008006" key="8">
    <source>
        <dbReference type="Google" id="ProtNLM"/>
    </source>
</evidence>
<evidence type="ECO:0000256" key="3">
    <source>
        <dbReference type="ARBA" id="ARBA00022691"/>
    </source>
</evidence>
<comment type="caution">
    <text evidence="6">The sequence shown here is derived from an EMBL/GenBank/DDBJ whole genome shotgun (WGS) entry which is preliminary data.</text>
</comment>
<dbReference type="AlphaFoldDB" id="A0A2N5U9I4"/>
<dbReference type="SUPFAM" id="SSF53335">
    <property type="entry name" value="S-adenosyl-L-methionine-dependent methyltransferases"/>
    <property type="match status" value="1"/>
</dbReference>
<feature type="region of interest" description="Disordered" evidence="5">
    <location>
        <begin position="1"/>
        <end position="30"/>
    </location>
</feature>
<evidence type="ECO:0000313" key="7">
    <source>
        <dbReference type="Proteomes" id="UP000235392"/>
    </source>
</evidence>
<comment type="similarity">
    <text evidence="4">Belongs to the class I-like SAM-binding methyltransferase superfamily.</text>
</comment>